<gene>
    <name evidence="1" type="ORF">SNTW_04720</name>
</gene>
<dbReference type="AlphaFoldDB" id="A0A6J4CWG5"/>
<reference evidence="1 2" key="1">
    <citation type="submission" date="2019-06" db="EMBL/GenBank/DDBJ databases">
        <title>Complete genome sequence of Helicobacter suis SNTW101c.</title>
        <authorList>
            <person name="Rimbara E."/>
            <person name="Suzuki M."/>
            <person name="Matsui H."/>
            <person name="Nakamura M."/>
            <person name="Mori S."/>
            <person name="Shibayama K."/>
        </authorList>
    </citation>
    <scope>NUCLEOTIDE SEQUENCE [LARGE SCALE GENOMIC DNA]</scope>
    <source>
        <strain evidence="1 2">SNTW101c</strain>
    </source>
</reference>
<name>A0A6J4CWG5_9HELI</name>
<evidence type="ECO:0000313" key="1">
    <source>
        <dbReference type="EMBL" id="BCD69827.1"/>
    </source>
</evidence>
<proteinExistence type="predicted"/>
<organism evidence="1 2">
    <name type="scientific">Helicobacter suis</name>
    <dbReference type="NCBI Taxonomy" id="104628"/>
    <lineage>
        <taxon>Bacteria</taxon>
        <taxon>Pseudomonadati</taxon>
        <taxon>Campylobacterota</taxon>
        <taxon>Epsilonproteobacteria</taxon>
        <taxon>Campylobacterales</taxon>
        <taxon>Helicobacteraceae</taxon>
        <taxon>Helicobacter</taxon>
    </lineage>
</organism>
<dbReference type="Proteomes" id="UP000317935">
    <property type="component" value="Chromosome"/>
</dbReference>
<evidence type="ECO:0000313" key="2">
    <source>
        <dbReference type="Proteomes" id="UP000317935"/>
    </source>
</evidence>
<sequence>MLFCSGVPNSIARCLSHVYMLIVATALMYKSILAAASANPPLAQIPKTPISSGLTKNLVCK</sequence>
<dbReference type="EMBL" id="AP019774">
    <property type="protein sequence ID" value="BCD69827.1"/>
    <property type="molecule type" value="Genomic_DNA"/>
</dbReference>
<protein>
    <submittedName>
        <fullName evidence="1">Uncharacterized protein</fullName>
    </submittedName>
</protein>
<accession>A0A6J4CWG5</accession>